<evidence type="ECO:0000259" key="2">
    <source>
        <dbReference type="Pfam" id="PF04773"/>
    </source>
</evidence>
<proteinExistence type="predicted"/>
<reference evidence="4 5" key="1">
    <citation type="submission" date="2019-02" db="EMBL/GenBank/DDBJ databases">
        <title>Genomic Encyclopedia of Type Strains, Phase IV (KMG-IV): sequencing the most valuable type-strain genomes for metagenomic binning, comparative biology and taxonomic classification.</title>
        <authorList>
            <person name="Goeker M."/>
        </authorList>
    </citation>
    <scope>NUCLEOTIDE SEQUENCE [LARGE SCALE GENOMIC DNA]</scope>
    <source>
        <strain evidence="4 5">DSM 18116</strain>
    </source>
</reference>
<dbReference type="FunFam" id="2.60.120.1440:FF:000001">
    <property type="entry name" value="Putative anti-sigma factor"/>
    <property type="match status" value="1"/>
</dbReference>
<dbReference type="PANTHER" id="PTHR30273">
    <property type="entry name" value="PERIPLASMIC SIGNAL SENSOR AND SIGMA FACTOR ACTIVATOR FECR-RELATED"/>
    <property type="match status" value="1"/>
</dbReference>
<keyword evidence="1" id="KW-0472">Membrane</keyword>
<dbReference type="InterPro" id="IPR012373">
    <property type="entry name" value="Ferrdict_sens_TM"/>
</dbReference>
<dbReference type="InterPro" id="IPR006860">
    <property type="entry name" value="FecR"/>
</dbReference>
<feature type="transmembrane region" description="Helical" evidence="1">
    <location>
        <begin position="84"/>
        <end position="102"/>
    </location>
</feature>
<keyword evidence="5" id="KW-1185">Reference proteome</keyword>
<dbReference type="EMBL" id="SGXA01000004">
    <property type="protein sequence ID" value="RZS67150.1"/>
    <property type="molecule type" value="Genomic_DNA"/>
</dbReference>
<keyword evidence="1" id="KW-1133">Transmembrane helix</keyword>
<dbReference type="Pfam" id="PF16344">
    <property type="entry name" value="FecR_C"/>
    <property type="match status" value="1"/>
</dbReference>
<feature type="domain" description="FecR protein" evidence="2">
    <location>
        <begin position="176"/>
        <end position="271"/>
    </location>
</feature>
<gene>
    <name evidence="4" type="ORF">EV199_5535</name>
</gene>
<dbReference type="PANTHER" id="PTHR30273:SF2">
    <property type="entry name" value="PROTEIN FECR"/>
    <property type="match status" value="1"/>
</dbReference>
<organism evidence="4 5">
    <name type="scientific">Pseudobacter ginsenosidimutans</name>
    <dbReference type="NCBI Taxonomy" id="661488"/>
    <lineage>
        <taxon>Bacteria</taxon>
        <taxon>Pseudomonadati</taxon>
        <taxon>Bacteroidota</taxon>
        <taxon>Chitinophagia</taxon>
        <taxon>Chitinophagales</taxon>
        <taxon>Chitinophagaceae</taxon>
        <taxon>Pseudobacter</taxon>
    </lineage>
</organism>
<dbReference type="Pfam" id="PF04773">
    <property type="entry name" value="FecR"/>
    <property type="match status" value="1"/>
</dbReference>
<sequence length="382" mass="42831">MMERNQLESLIRKYNAGQASAGEIDFLEQWYTSFEWDRTRLKDPELLEQLREKAWQEIIKSHTSESAIIMQLPSVTRRIRRVRGIAVACVLLLLGCGVWFLLLKPDTATMPATVKQDVAPGKSGAILTLADGTQMVLDSLSNGIIAKQNGAKVEYKDGQVTYNKDNLTHTAISFNTMSTPRGRKYQLTLSDGTQVWLNAASSVTFPTAFSGNERAVTVTGEVYFEVAKNARKPFHVTANGMKVEVLGTHFNINAYTDEELVKTTLLQGSVKVLKDKNQQLLTPGQQAQIDHNNNIKLIDADIEQAMAWKNNLFFFKQADLKAVMRQLARWYDLDIVYAAGVPLNKHFEGEIPMDAMLSQILRGLEKNGVHFKIEGKQLTVQP</sequence>
<dbReference type="InterPro" id="IPR032508">
    <property type="entry name" value="FecR_C"/>
</dbReference>
<accession>A0A4V2EZN9</accession>
<comment type="caution">
    <text evidence="4">The sequence shown here is derived from an EMBL/GenBank/DDBJ whole genome shotgun (WGS) entry which is preliminary data.</text>
</comment>
<dbReference type="Gene3D" id="2.60.120.1440">
    <property type="match status" value="1"/>
</dbReference>
<dbReference type="AlphaFoldDB" id="A0A4V2EZN9"/>
<dbReference type="GO" id="GO:0016989">
    <property type="term" value="F:sigma factor antagonist activity"/>
    <property type="evidence" value="ECO:0007669"/>
    <property type="project" value="TreeGrafter"/>
</dbReference>
<dbReference type="PIRSF" id="PIRSF018266">
    <property type="entry name" value="FecR"/>
    <property type="match status" value="1"/>
</dbReference>
<evidence type="ECO:0000259" key="3">
    <source>
        <dbReference type="Pfam" id="PF16344"/>
    </source>
</evidence>
<protein>
    <submittedName>
        <fullName evidence="4">FecR family protein</fullName>
    </submittedName>
</protein>
<dbReference type="Proteomes" id="UP000293874">
    <property type="component" value="Unassembled WGS sequence"/>
</dbReference>
<dbReference type="OrthoDB" id="629393at2"/>
<feature type="domain" description="Protein FecR C-terminal" evidence="3">
    <location>
        <begin position="313"/>
        <end position="380"/>
    </location>
</feature>
<evidence type="ECO:0000256" key="1">
    <source>
        <dbReference type="SAM" id="Phobius"/>
    </source>
</evidence>
<keyword evidence="1" id="KW-0812">Transmembrane</keyword>
<name>A0A4V2EZN9_9BACT</name>
<dbReference type="RefSeq" id="WP_130544023.1">
    <property type="nucleotide sequence ID" value="NZ_CP042431.1"/>
</dbReference>
<dbReference type="Gene3D" id="3.55.50.30">
    <property type="match status" value="1"/>
</dbReference>
<evidence type="ECO:0000313" key="4">
    <source>
        <dbReference type="EMBL" id="RZS67150.1"/>
    </source>
</evidence>
<evidence type="ECO:0000313" key="5">
    <source>
        <dbReference type="Proteomes" id="UP000293874"/>
    </source>
</evidence>